<name>A0A090QWE2_9GAMM</name>
<dbReference type="eggNOG" id="ENOG5031NGF">
    <property type="taxonomic scope" value="Bacteria"/>
</dbReference>
<sequence>MAPARAESTAQQAFSEYKIKAVYIYRLASFIRWEDNTQTNPTFCVIGRDSTTVTLEKLFAKSGQNTPLLTMNTLTEASEQCDLLYVTNDKLQILQTLPQYPGLLTISDSTDTLQVGGMIELRTMGQQVKPVLSLSNIEKGNLSVSSQLMRIALVNDPKSNSVGGSR</sequence>
<organism evidence="1 2">
    <name type="scientific">Photobacterium aphoticum</name>
    <dbReference type="NCBI Taxonomy" id="754436"/>
    <lineage>
        <taxon>Bacteria</taxon>
        <taxon>Pseudomonadati</taxon>
        <taxon>Pseudomonadota</taxon>
        <taxon>Gammaproteobacteria</taxon>
        <taxon>Vibrionales</taxon>
        <taxon>Vibrionaceae</taxon>
        <taxon>Photobacterium</taxon>
    </lineage>
</organism>
<gene>
    <name evidence="1" type="ORF">JCM19237_2675</name>
</gene>
<accession>A0A090QWE2</accession>
<dbReference type="AlphaFoldDB" id="A0A090QWE2"/>
<dbReference type="STRING" id="754436.JCM19237_2675"/>
<dbReference type="EMBL" id="BBMN01000012">
    <property type="protein sequence ID" value="GAL06578.1"/>
    <property type="molecule type" value="Genomic_DNA"/>
</dbReference>
<evidence type="ECO:0000313" key="1">
    <source>
        <dbReference type="EMBL" id="GAL06578.1"/>
    </source>
</evidence>
<evidence type="ECO:0000313" key="2">
    <source>
        <dbReference type="Proteomes" id="UP000029227"/>
    </source>
</evidence>
<dbReference type="Pfam" id="PF13689">
    <property type="entry name" value="DUF4154"/>
    <property type="match status" value="1"/>
</dbReference>
<protein>
    <recommendedName>
        <fullName evidence="3">Transmembrane protein</fullName>
    </recommendedName>
</protein>
<comment type="caution">
    <text evidence="1">The sequence shown here is derived from an EMBL/GenBank/DDBJ whole genome shotgun (WGS) entry which is preliminary data.</text>
</comment>
<evidence type="ECO:0008006" key="3">
    <source>
        <dbReference type="Google" id="ProtNLM"/>
    </source>
</evidence>
<reference evidence="1 2" key="1">
    <citation type="journal article" date="2014" name="Genome Announc.">
        <title>Draft Genome Sequences of Two Vibrionaceae Species, Vibrio ponticus C121 and Photobacterium aphoticum C119, Isolated as Coral Reef Microbiota.</title>
        <authorList>
            <person name="Al-saari N."/>
            <person name="Meirelles P.M."/>
            <person name="Mino S."/>
            <person name="Suda W."/>
            <person name="Oshima K."/>
            <person name="Hattori M."/>
            <person name="Ohkuma M."/>
            <person name="Thompson F.L."/>
            <person name="Gomez-Gil B."/>
            <person name="Sawabe T."/>
            <person name="Sawabe T."/>
        </authorList>
    </citation>
    <scope>NUCLEOTIDE SEQUENCE [LARGE SCALE GENOMIC DNA]</scope>
    <source>
        <strain evidence="1 2">JCM 19237</strain>
    </source>
</reference>
<dbReference type="InterPro" id="IPR025293">
    <property type="entry name" value="YfiR/HmsC-like"/>
</dbReference>
<dbReference type="Proteomes" id="UP000029227">
    <property type="component" value="Unassembled WGS sequence"/>
</dbReference>
<proteinExistence type="predicted"/>